<dbReference type="InterPro" id="IPR011008">
    <property type="entry name" value="Dimeric_a/b-barrel"/>
</dbReference>
<dbReference type="EMBL" id="BAAAYN010000004">
    <property type="protein sequence ID" value="GAA3383086.1"/>
    <property type="molecule type" value="Genomic_DNA"/>
</dbReference>
<keyword evidence="2" id="KW-1185">Reference proteome</keyword>
<dbReference type="InterPro" id="IPR006765">
    <property type="entry name" value="Polyketide_synth_cyclase"/>
</dbReference>
<name>A0ABP6SRE7_9ACTN</name>
<reference evidence="2" key="1">
    <citation type="journal article" date="2019" name="Int. J. Syst. Evol. Microbiol.">
        <title>The Global Catalogue of Microorganisms (GCM) 10K type strain sequencing project: providing services to taxonomists for standard genome sequencing and annotation.</title>
        <authorList>
            <consortium name="The Broad Institute Genomics Platform"/>
            <consortium name="The Broad Institute Genome Sequencing Center for Infectious Disease"/>
            <person name="Wu L."/>
            <person name="Ma J."/>
        </authorList>
    </citation>
    <scope>NUCLEOTIDE SEQUENCE [LARGE SCALE GENOMIC DNA]</scope>
    <source>
        <strain evidence="2">JCM 9458</strain>
    </source>
</reference>
<evidence type="ECO:0000313" key="1">
    <source>
        <dbReference type="EMBL" id="GAA3383086.1"/>
    </source>
</evidence>
<sequence length="114" mass="13077">MADRILIVARLTPGRRDDVADRFAASDETELPHALGVVRRDLYTYHDLYFHAVEFAGPSDEAMEAARDRDDFRRLSRELDPFVSPFDPATWRSPKDAMATRFYSWTQATGVELP</sequence>
<dbReference type="Proteomes" id="UP001501676">
    <property type="component" value="Unassembled WGS sequence"/>
</dbReference>
<dbReference type="Pfam" id="PF04673">
    <property type="entry name" value="Cyclase_polyket"/>
    <property type="match status" value="1"/>
</dbReference>
<organism evidence="1 2">
    <name type="scientific">Cryptosporangium minutisporangium</name>
    <dbReference type="NCBI Taxonomy" id="113569"/>
    <lineage>
        <taxon>Bacteria</taxon>
        <taxon>Bacillati</taxon>
        <taxon>Actinomycetota</taxon>
        <taxon>Actinomycetes</taxon>
        <taxon>Cryptosporangiales</taxon>
        <taxon>Cryptosporangiaceae</taxon>
        <taxon>Cryptosporangium</taxon>
    </lineage>
</organism>
<comment type="caution">
    <text evidence="1">The sequence shown here is derived from an EMBL/GenBank/DDBJ whole genome shotgun (WGS) entry which is preliminary data.</text>
</comment>
<dbReference type="Gene3D" id="3.30.70.1090">
    <property type="entry name" value="Dimeric alpha+beta barrel"/>
    <property type="match status" value="1"/>
</dbReference>
<evidence type="ECO:0000313" key="2">
    <source>
        <dbReference type="Proteomes" id="UP001501676"/>
    </source>
</evidence>
<proteinExistence type="predicted"/>
<gene>
    <name evidence="1" type="ORF">GCM10020369_07620</name>
</gene>
<dbReference type="RefSeq" id="WP_345726525.1">
    <property type="nucleotide sequence ID" value="NZ_BAAAYN010000004.1"/>
</dbReference>
<dbReference type="InterPro" id="IPR038474">
    <property type="entry name" value="Polyketide_synth_cyclase_sf"/>
</dbReference>
<accession>A0ABP6SRE7</accession>
<protein>
    <submittedName>
        <fullName evidence="1">TcmI family type II polyketide cyclase</fullName>
    </submittedName>
</protein>
<dbReference type="SUPFAM" id="SSF54909">
    <property type="entry name" value="Dimeric alpha+beta barrel"/>
    <property type="match status" value="1"/>
</dbReference>